<keyword evidence="1" id="KW-0547">Nucleotide-binding</keyword>
<dbReference type="PANTHER" id="PTHR42749:SF1">
    <property type="entry name" value="CELL SHAPE-DETERMINING PROTEIN MREB"/>
    <property type="match status" value="1"/>
</dbReference>
<name>A0ABS1LX81_9NOCA</name>
<proteinExistence type="predicted"/>
<feature type="compositionally biased region" description="Polar residues" evidence="4">
    <location>
        <begin position="476"/>
        <end position="489"/>
    </location>
</feature>
<evidence type="ECO:0000256" key="2">
    <source>
        <dbReference type="ARBA" id="ARBA00022840"/>
    </source>
</evidence>
<dbReference type="PANTHER" id="PTHR42749">
    <property type="entry name" value="CELL SHAPE-DETERMINING PROTEIN MREB"/>
    <property type="match status" value="1"/>
</dbReference>
<feature type="region of interest" description="Disordered" evidence="4">
    <location>
        <begin position="330"/>
        <end position="440"/>
    </location>
</feature>
<evidence type="ECO:0000256" key="1">
    <source>
        <dbReference type="ARBA" id="ARBA00022741"/>
    </source>
</evidence>
<keyword evidence="3" id="KW-0143">Chaperone</keyword>
<evidence type="ECO:0000256" key="4">
    <source>
        <dbReference type="SAM" id="MobiDB-lite"/>
    </source>
</evidence>
<feature type="compositionally biased region" description="Basic and acidic residues" evidence="4">
    <location>
        <begin position="392"/>
        <end position="402"/>
    </location>
</feature>
<feature type="compositionally biased region" description="Polar residues" evidence="4">
    <location>
        <begin position="496"/>
        <end position="510"/>
    </location>
</feature>
<evidence type="ECO:0000313" key="6">
    <source>
        <dbReference type="Proteomes" id="UP000602198"/>
    </source>
</evidence>
<keyword evidence="6" id="KW-1185">Reference proteome</keyword>
<gene>
    <name evidence="5" type="ORF">JK358_00825</name>
</gene>
<dbReference type="SUPFAM" id="SSF53067">
    <property type="entry name" value="Actin-like ATPase domain"/>
    <property type="match status" value="1"/>
</dbReference>
<feature type="compositionally biased region" description="Basic and acidic residues" evidence="4">
    <location>
        <begin position="351"/>
        <end position="362"/>
    </location>
</feature>
<evidence type="ECO:0000256" key="3">
    <source>
        <dbReference type="ARBA" id="ARBA00023186"/>
    </source>
</evidence>
<protein>
    <submittedName>
        <fullName evidence="5">Hsp70 family protein</fullName>
    </submittedName>
</protein>
<reference evidence="5 6" key="1">
    <citation type="submission" date="2021-01" db="EMBL/GenBank/DDBJ databases">
        <title>WGS of actinomycetes isolated from Thailand.</title>
        <authorList>
            <person name="Thawai C."/>
        </authorList>
    </citation>
    <scope>NUCLEOTIDE SEQUENCE [LARGE SCALE GENOMIC DNA]</scope>
    <source>
        <strain evidence="5 6">LPG 2</strain>
    </source>
</reference>
<dbReference type="Pfam" id="PF00012">
    <property type="entry name" value="HSP70"/>
    <property type="match status" value="1"/>
</dbReference>
<evidence type="ECO:0000313" key="5">
    <source>
        <dbReference type="EMBL" id="MBL1072933.1"/>
    </source>
</evidence>
<dbReference type="InterPro" id="IPR013126">
    <property type="entry name" value="Hsp_70_fam"/>
</dbReference>
<comment type="caution">
    <text evidence="5">The sequence shown here is derived from an EMBL/GenBank/DDBJ whole genome shotgun (WGS) entry which is preliminary data.</text>
</comment>
<feature type="compositionally biased region" description="Low complexity" evidence="4">
    <location>
        <begin position="525"/>
        <end position="584"/>
    </location>
</feature>
<dbReference type="Gene3D" id="3.90.640.10">
    <property type="entry name" value="Actin, Chain A, domain 4"/>
    <property type="match status" value="1"/>
</dbReference>
<feature type="region of interest" description="Disordered" evidence="4">
    <location>
        <begin position="470"/>
        <end position="600"/>
    </location>
</feature>
<dbReference type="Gene3D" id="3.30.420.40">
    <property type="match status" value="2"/>
</dbReference>
<dbReference type="Proteomes" id="UP000602198">
    <property type="component" value="Unassembled WGS sequence"/>
</dbReference>
<dbReference type="InterPro" id="IPR043129">
    <property type="entry name" value="ATPase_NBD"/>
</dbReference>
<organism evidence="5 6">
    <name type="scientific">Nocardia acididurans</name>
    <dbReference type="NCBI Taxonomy" id="2802282"/>
    <lineage>
        <taxon>Bacteria</taxon>
        <taxon>Bacillati</taxon>
        <taxon>Actinomycetota</taxon>
        <taxon>Actinomycetes</taxon>
        <taxon>Mycobacteriales</taxon>
        <taxon>Nocardiaceae</taxon>
        <taxon>Nocardia</taxon>
    </lineage>
</organism>
<accession>A0ABS1LX81</accession>
<sequence length="623" mass="63145">MSQGLALGITVGSSNTVAVTTSGGHSTTHIRPSALVPEQELPESFLSRVGDPVDIRTRDGSAVRAADLVAAAIGRVVDDLDAAAATIACYPAWWSQHTVEVQRDALAAAGLDGVALVPEPAAAMRWLQEVHESTHDGAMVVYDLGTTGLTVSVARTGAMSGLLGEPVRSTTVAGAEFDLLAMRYVLAFAVGENDFDPFDPRVEQELADLRVRCKIAKETLSKQTATVVPVRLPDLGPVDVRLVRDEFEDLVRNPLLTSTDLVREAVRRAGLTVAELDGILLTGGGAAIPLVTELLSTEFGIPVATAADPAHLSAHGAALLAADLLTDTTPTEPHPSIASPLAGLARPGIPARRDPGSERANDLRSNSFEYSAAESGTPGAGLPGHPSGAFPRTDRNSDDGPGARELPVSHSAERTPAAEESVSDKPRALPTLPTDDEQPTGFAHWKRVAVMGAVAVAIAALATGTLAMGTGVQSAPPESSGPQAPSTTVAALDNADPQTGGSDQAGTTGQAAPIAGVGPTTAGRPAGSNPAAGAGNPSPGAAPTTAGAAATEPAAPAGQPETTAPPQLPAAQQPQLPSLPQPELKVPTVPSLPSVPGVLNGTVDQLGDAVPALPTQVLPRTGG</sequence>
<dbReference type="EMBL" id="JAERRJ010000001">
    <property type="protein sequence ID" value="MBL1072933.1"/>
    <property type="molecule type" value="Genomic_DNA"/>
</dbReference>
<feature type="compositionally biased region" description="Basic and acidic residues" evidence="4">
    <location>
        <begin position="411"/>
        <end position="427"/>
    </location>
</feature>
<keyword evidence="2" id="KW-0067">ATP-binding</keyword>
<dbReference type="RefSeq" id="WP_201942178.1">
    <property type="nucleotide sequence ID" value="NZ_JAERRJ010000001.1"/>
</dbReference>